<keyword evidence="8" id="KW-0460">Magnesium</keyword>
<dbReference type="PROSITE" id="PS51462">
    <property type="entry name" value="NUDIX"/>
    <property type="match status" value="1"/>
</dbReference>
<evidence type="ECO:0000256" key="12">
    <source>
        <dbReference type="ARBA" id="ARBA00038905"/>
    </source>
</evidence>
<dbReference type="GO" id="GO:0046872">
    <property type="term" value="F:metal ion binding"/>
    <property type="evidence" value="ECO:0007669"/>
    <property type="project" value="UniProtKB-KW"/>
</dbReference>
<dbReference type="Proteomes" id="UP000239735">
    <property type="component" value="Unassembled WGS sequence"/>
</dbReference>
<keyword evidence="7 18" id="KW-0378">Hydrolase</keyword>
<dbReference type="CDD" id="cd03425">
    <property type="entry name" value="NUDIX_MutT_NudA_like"/>
    <property type="match status" value="1"/>
</dbReference>
<keyword evidence="9" id="KW-0234">DNA repair</keyword>
<dbReference type="GO" id="GO:0044715">
    <property type="term" value="F:8-oxo-dGDP phosphatase activity"/>
    <property type="evidence" value="ECO:0007669"/>
    <property type="project" value="TreeGrafter"/>
</dbReference>
<evidence type="ECO:0000256" key="15">
    <source>
        <dbReference type="ARBA" id="ARBA00041979"/>
    </source>
</evidence>
<dbReference type="Gene3D" id="3.90.79.10">
    <property type="entry name" value="Nucleoside Triphosphate Pyrophosphohydrolase"/>
    <property type="match status" value="1"/>
</dbReference>
<dbReference type="PANTHER" id="PTHR47707:SF1">
    <property type="entry name" value="NUDIX HYDROLASE FAMILY PROTEIN"/>
    <property type="match status" value="1"/>
</dbReference>
<dbReference type="PROSITE" id="PS00893">
    <property type="entry name" value="NUDIX_BOX"/>
    <property type="match status" value="1"/>
</dbReference>
<keyword evidence="3" id="KW-0515">Mutator protein</keyword>
<dbReference type="GO" id="GO:0044716">
    <property type="term" value="F:8-oxo-GDP phosphatase activity"/>
    <property type="evidence" value="ECO:0007669"/>
    <property type="project" value="TreeGrafter"/>
</dbReference>
<evidence type="ECO:0000256" key="9">
    <source>
        <dbReference type="ARBA" id="ARBA00023204"/>
    </source>
</evidence>
<dbReference type="InterPro" id="IPR029119">
    <property type="entry name" value="MutY_C"/>
</dbReference>
<evidence type="ECO:0000313" key="19">
    <source>
        <dbReference type="Proteomes" id="UP000239735"/>
    </source>
</evidence>
<gene>
    <name evidence="18" type="primary">nudG</name>
    <name evidence="18" type="ORF">SBA5_150024</name>
</gene>
<dbReference type="InterPro" id="IPR020084">
    <property type="entry name" value="NUDIX_hydrolase_CS"/>
</dbReference>
<dbReference type="GO" id="GO:0035539">
    <property type="term" value="F:8-oxo-7,8-dihydrodeoxyguanosine triphosphate pyrophosphatase activity"/>
    <property type="evidence" value="ECO:0007669"/>
    <property type="project" value="UniProtKB-EC"/>
</dbReference>
<dbReference type="InterPro" id="IPR015797">
    <property type="entry name" value="NUDIX_hydrolase-like_dom_sf"/>
</dbReference>
<dbReference type="EC" id="3.6.1.55" evidence="12"/>
<dbReference type="InterPro" id="IPR000086">
    <property type="entry name" value="NUDIX_hydrolase_dom"/>
</dbReference>
<comment type="catalytic activity">
    <reaction evidence="11">
        <text>8-oxo-GTP + H2O = 8-oxo-GMP + diphosphate + H(+)</text>
        <dbReference type="Rhea" id="RHEA:67616"/>
        <dbReference type="ChEBI" id="CHEBI:15377"/>
        <dbReference type="ChEBI" id="CHEBI:15378"/>
        <dbReference type="ChEBI" id="CHEBI:33019"/>
        <dbReference type="ChEBI" id="CHEBI:143553"/>
        <dbReference type="ChEBI" id="CHEBI:145694"/>
    </reaction>
</comment>
<evidence type="ECO:0000313" key="18">
    <source>
        <dbReference type="EMBL" id="SPE18290.1"/>
    </source>
</evidence>
<evidence type="ECO:0000256" key="14">
    <source>
        <dbReference type="ARBA" id="ARBA00041592"/>
    </source>
</evidence>
<dbReference type="AlphaFoldDB" id="A0A2N9L4X5"/>
<keyword evidence="4" id="KW-0235">DNA replication</keyword>
<evidence type="ECO:0000256" key="13">
    <source>
        <dbReference type="ARBA" id="ARBA00040794"/>
    </source>
</evidence>
<evidence type="ECO:0000259" key="17">
    <source>
        <dbReference type="PROSITE" id="PS51462"/>
    </source>
</evidence>
<dbReference type="InterPro" id="IPR047127">
    <property type="entry name" value="MutT-like"/>
</dbReference>
<comment type="similarity">
    <text evidence="2">Belongs to the Nudix hydrolase family.</text>
</comment>
<comment type="cofactor">
    <cofactor evidence="1">
        <name>Mg(2+)</name>
        <dbReference type="ChEBI" id="CHEBI:18420"/>
    </cofactor>
</comment>
<proteinExistence type="inferred from homology"/>
<protein>
    <recommendedName>
        <fullName evidence="13">8-oxo-dGTP diphosphatase</fullName>
        <ecNumber evidence="12">3.6.1.55</ecNumber>
    </recommendedName>
    <alternativeName>
        <fullName evidence="16">7,8-dihydro-8-oxoguanine-triphosphatase</fullName>
    </alternativeName>
    <alternativeName>
        <fullName evidence="15">Mutator protein MutT</fullName>
    </alternativeName>
    <alternativeName>
        <fullName evidence="14">dGTP pyrophosphohydrolase</fullName>
    </alternativeName>
</protein>
<dbReference type="GO" id="GO:0006281">
    <property type="term" value="P:DNA repair"/>
    <property type="evidence" value="ECO:0007669"/>
    <property type="project" value="UniProtKB-KW"/>
</dbReference>
<dbReference type="GO" id="GO:0008413">
    <property type="term" value="F:8-oxo-7,8-dihydroguanosine triphosphate pyrophosphatase activity"/>
    <property type="evidence" value="ECO:0007669"/>
    <property type="project" value="TreeGrafter"/>
</dbReference>
<dbReference type="PRINTS" id="PR00502">
    <property type="entry name" value="NUDIXFAMILY"/>
</dbReference>
<dbReference type="InterPro" id="IPR020476">
    <property type="entry name" value="Nudix_hydrolase"/>
</dbReference>
<evidence type="ECO:0000256" key="3">
    <source>
        <dbReference type="ARBA" id="ARBA00022457"/>
    </source>
</evidence>
<evidence type="ECO:0000256" key="10">
    <source>
        <dbReference type="ARBA" id="ARBA00035861"/>
    </source>
</evidence>
<dbReference type="Pfam" id="PF14815">
    <property type="entry name" value="NUDIX_4"/>
    <property type="match status" value="1"/>
</dbReference>
<evidence type="ECO:0000256" key="5">
    <source>
        <dbReference type="ARBA" id="ARBA00022723"/>
    </source>
</evidence>
<evidence type="ECO:0000256" key="4">
    <source>
        <dbReference type="ARBA" id="ARBA00022705"/>
    </source>
</evidence>
<dbReference type="PANTHER" id="PTHR47707">
    <property type="entry name" value="8-OXO-DGTP DIPHOSPHATASE"/>
    <property type="match status" value="1"/>
</dbReference>
<keyword evidence="6" id="KW-0227">DNA damage</keyword>
<evidence type="ECO:0000256" key="16">
    <source>
        <dbReference type="ARBA" id="ARBA00042798"/>
    </source>
</evidence>
<sequence length="140" mass="15507">MAKTHAPGPALRFVAAALIVRDKEVLIGQRRADQAMASLWEFPGGKIEPGESAQEALARELTEELGIQAEVGPAVTRIRHHYRHGGAVDLQFFAVRAFAGEINNQIYQQVRWVRLEDLPGYDFLAADRGLIRDLAAGKYL</sequence>
<keyword evidence="5" id="KW-0479">Metal-binding</keyword>
<accession>A0A2N9L4X5</accession>
<name>A0A2N9L4X5_9BACT</name>
<evidence type="ECO:0000256" key="7">
    <source>
        <dbReference type="ARBA" id="ARBA00022801"/>
    </source>
</evidence>
<dbReference type="GO" id="GO:0006260">
    <property type="term" value="P:DNA replication"/>
    <property type="evidence" value="ECO:0007669"/>
    <property type="project" value="UniProtKB-KW"/>
</dbReference>
<evidence type="ECO:0000256" key="1">
    <source>
        <dbReference type="ARBA" id="ARBA00001946"/>
    </source>
</evidence>
<dbReference type="OrthoDB" id="9810648at2"/>
<evidence type="ECO:0000256" key="6">
    <source>
        <dbReference type="ARBA" id="ARBA00022763"/>
    </source>
</evidence>
<organism evidence="18 19">
    <name type="scientific">Candidatus Sulfuritelmatomonas gaucii</name>
    <dbReference type="NCBI Taxonomy" id="2043161"/>
    <lineage>
        <taxon>Bacteria</taxon>
        <taxon>Pseudomonadati</taxon>
        <taxon>Acidobacteriota</taxon>
        <taxon>Terriglobia</taxon>
        <taxon>Terriglobales</taxon>
        <taxon>Acidobacteriaceae</taxon>
        <taxon>Candidatus Sulfuritelmatomonas</taxon>
    </lineage>
</organism>
<dbReference type="EMBL" id="OKRB01000057">
    <property type="protein sequence ID" value="SPE18290.1"/>
    <property type="molecule type" value="Genomic_DNA"/>
</dbReference>
<reference evidence="19" key="1">
    <citation type="submission" date="2018-02" db="EMBL/GenBank/DDBJ databases">
        <authorList>
            <person name="Hausmann B."/>
        </authorList>
    </citation>
    <scope>NUCLEOTIDE SEQUENCE [LARGE SCALE GENOMIC DNA]</scope>
    <source>
        <strain evidence="19">Peat soil MAG SbA5</strain>
    </source>
</reference>
<evidence type="ECO:0000256" key="2">
    <source>
        <dbReference type="ARBA" id="ARBA00005582"/>
    </source>
</evidence>
<comment type="catalytic activity">
    <reaction evidence="10">
        <text>8-oxo-dGTP + H2O = 8-oxo-dGMP + diphosphate + H(+)</text>
        <dbReference type="Rhea" id="RHEA:31575"/>
        <dbReference type="ChEBI" id="CHEBI:15377"/>
        <dbReference type="ChEBI" id="CHEBI:15378"/>
        <dbReference type="ChEBI" id="CHEBI:33019"/>
        <dbReference type="ChEBI" id="CHEBI:63224"/>
        <dbReference type="ChEBI" id="CHEBI:77896"/>
        <dbReference type="EC" id="3.6.1.55"/>
    </reaction>
</comment>
<evidence type="ECO:0000256" key="8">
    <source>
        <dbReference type="ARBA" id="ARBA00022842"/>
    </source>
</evidence>
<evidence type="ECO:0000256" key="11">
    <source>
        <dbReference type="ARBA" id="ARBA00036904"/>
    </source>
</evidence>
<dbReference type="SUPFAM" id="SSF55811">
    <property type="entry name" value="Nudix"/>
    <property type="match status" value="1"/>
</dbReference>
<feature type="domain" description="Nudix hydrolase" evidence="17">
    <location>
        <begin position="10"/>
        <end position="136"/>
    </location>
</feature>